<dbReference type="EMBL" id="BRXR01000001">
    <property type="protein sequence ID" value="GLC32307.1"/>
    <property type="molecule type" value="Genomic_DNA"/>
</dbReference>
<dbReference type="Proteomes" id="UP001208567">
    <property type="component" value="Unassembled WGS sequence"/>
</dbReference>
<dbReference type="InterPro" id="IPR009711">
    <property type="entry name" value="UPF0473"/>
</dbReference>
<keyword evidence="2" id="KW-1185">Reference proteome</keyword>
<evidence type="ECO:0000313" key="1">
    <source>
        <dbReference type="EMBL" id="GLC32307.1"/>
    </source>
</evidence>
<comment type="caution">
    <text evidence="1">The sequence shown here is derived from an EMBL/GenBank/DDBJ whole genome shotgun (WGS) entry which is preliminary data.</text>
</comment>
<dbReference type="RefSeq" id="WP_264851609.1">
    <property type="nucleotide sequence ID" value="NZ_BRXR01000001.1"/>
</dbReference>
<evidence type="ECO:0000313" key="2">
    <source>
        <dbReference type="Proteomes" id="UP001208567"/>
    </source>
</evidence>
<gene>
    <name evidence="1" type="ORF">bsdE14_37170</name>
</gene>
<name>A0ABQ5NAL8_9CLOT</name>
<evidence type="ECO:0008006" key="3">
    <source>
        <dbReference type="Google" id="ProtNLM"/>
    </source>
</evidence>
<dbReference type="Pfam" id="PF06949">
    <property type="entry name" value="DUF1292"/>
    <property type="match status" value="1"/>
</dbReference>
<organism evidence="1 2">
    <name type="scientific">Clostridium omnivorum</name>
    <dbReference type="NCBI Taxonomy" id="1604902"/>
    <lineage>
        <taxon>Bacteria</taxon>
        <taxon>Bacillati</taxon>
        <taxon>Bacillota</taxon>
        <taxon>Clostridia</taxon>
        <taxon>Eubacteriales</taxon>
        <taxon>Clostridiaceae</taxon>
        <taxon>Clostridium</taxon>
    </lineage>
</organism>
<protein>
    <recommendedName>
        <fullName evidence="3">DUF1292 domain-containing protein</fullName>
    </recommendedName>
</protein>
<reference evidence="1 2" key="1">
    <citation type="journal article" date="2024" name="Int. J. Syst. Evol. Microbiol.">
        <title>Clostridium omnivorum sp. nov., isolated from anoxic soil under the treatment of reductive soil disinfestation.</title>
        <authorList>
            <person name="Ueki A."/>
            <person name="Tonouchi A."/>
            <person name="Kaku N."/>
            <person name="Honma S."/>
            <person name="Ueki K."/>
        </authorList>
    </citation>
    <scope>NUCLEOTIDE SEQUENCE [LARGE SCALE GENOMIC DNA]</scope>
    <source>
        <strain evidence="1 2">E14</strain>
    </source>
</reference>
<sequence length="124" mass="13702">MIDEKIYNNPEEENCGCGCGCGDHEEGDCGCNEDEGCGCGCEGHDHDHGSMVVDLEDENGNVVACEVVDGFTYKENDYILVQHPEDGSVFLFKVEGEQGELVIPDDAEFDEVSKYYEQSMNDEE</sequence>
<proteinExistence type="predicted"/>
<accession>A0ABQ5NAL8</accession>